<comment type="caution">
    <text evidence="2">The sequence shown here is derived from an EMBL/GenBank/DDBJ whole genome shotgun (WGS) entry which is preliminary data.</text>
</comment>
<dbReference type="GO" id="GO:0036498">
    <property type="term" value="P:IRE1-mediated unfolded protein response"/>
    <property type="evidence" value="ECO:0007669"/>
    <property type="project" value="TreeGrafter"/>
</dbReference>
<dbReference type="OrthoDB" id="4062651at2759"/>
<dbReference type="Gene3D" id="1.10.510.10">
    <property type="entry name" value="Transferase(Phosphotransferase) domain 1"/>
    <property type="match status" value="1"/>
</dbReference>
<dbReference type="GO" id="GO:0004521">
    <property type="term" value="F:RNA endonuclease activity"/>
    <property type="evidence" value="ECO:0007669"/>
    <property type="project" value="InterPro"/>
</dbReference>
<dbReference type="PANTHER" id="PTHR13954:SF6">
    <property type="entry name" value="NON-SPECIFIC SERINE_THREONINE PROTEIN KINASE"/>
    <property type="match status" value="1"/>
</dbReference>
<dbReference type="RefSeq" id="XP_016599848.1">
    <property type="nucleotide sequence ID" value="XM_016744135.1"/>
</dbReference>
<reference evidence="2 3" key="1">
    <citation type="journal article" date="2015" name="Mol. Plant Microbe Interact.">
        <title>Genome, transcriptome, and functional analyses of Penicillium expansum provide new insights into secondary metabolism and pathogenicity.</title>
        <authorList>
            <person name="Ballester A.R."/>
            <person name="Marcet-Houben M."/>
            <person name="Levin E."/>
            <person name="Sela N."/>
            <person name="Selma-Lazaro C."/>
            <person name="Carmona L."/>
            <person name="Wisniewski M."/>
            <person name="Droby S."/>
            <person name="Gonzalez-Candelas L."/>
            <person name="Gabaldon T."/>
        </authorList>
    </citation>
    <scope>NUCLEOTIDE SEQUENCE [LARGE SCALE GENOMIC DNA]</scope>
    <source>
        <strain evidence="2 3">MD-8</strain>
    </source>
</reference>
<evidence type="ECO:0000313" key="3">
    <source>
        <dbReference type="Proteomes" id="UP000030143"/>
    </source>
</evidence>
<dbReference type="GO" id="GO:0004674">
    <property type="term" value="F:protein serine/threonine kinase activity"/>
    <property type="evidence" value="ECO:0007669"/>
    <property type="project" value="InterPro"/>
</dbReference>
<dbReference type="GO" id="GO:0051082">
    <property type="term" value="F:unfolded protein binding"/>
    <property type="evidence" value="ECO:0007669"/>
    <property type="project" value="TreeGrafter"/>
</dbReference>
<dbReference type="AlphaFoldDB" id="A0A0A2KGV5"/>
<organism evidence="2 3">
    <name type="scientific">Penicillium expansum</name>
    <name type="common">Blue mold rot fungus</name>
    <dbReference type="NCBI Taxonomy" id="27334"/>
    <lineage>
        <taxon>Eukaryota</taxon>
        <taxon>Fungi</taxon>
        <taxon>Dikarya</taxon>
        <taxon>Ascomycota</taxon>
        <taxon>Pezizomycotina</taxon>
        <taxon>Eurotiomycetes</taxon>
        <taxon>Eurotiomycetidae</taxon>
        <taxon>Eurotiales</taxon>
        <taxon>Aspergillaceae</taxon>
        <taxon>Penicillium</taxon>
    </lineage>
</organism>
<dbReference type="PROSITE" id="PS50011">
    <property type="entry name" value="PROTEIN_KINASE_DOM"/>
    <property type="match status" value="1"/>
</dbReference>
<proteinExistence type="predicted"/>
<dbReference type="GO" id="GO:0005524">
    <property type="term" value="F:ATP binding"/>
    <property type="evidence" value="ECO:0007669"/>
    <property type="project" value="InterPro"/>
</dbReference>
<dbReference type="InterPro" id="IPR045133">
    <property type="entry name" value="IRE1/2-like"/>
</dbReference>
<name>A0A0A2KGV5_PENEN</name>
<protein>
    <recommendedName>
        <fullName evidence="1">Protein kinase domain-containing protein</fullName>
    </recommendedName>
</protein>
<dbReference type="HOGENOM" id="CLU_062257_0_0_1"/>
<accession>A0A0A2KGV5</accession>
<dbReference type="GO" id="GO:0070059">
    <property type="term" value="P:intrinsic apoptotic signaling pathway in response to endoplasmic reticulum stress"/>
    <property type="evidence" value="ECO:0007669"/>
    <property type="project" value="TreeGrafter"/>
</dbReference>
<feature type="domain" description="Protein kinase" evidence="1">
    <location>
        <begin position="1"/>
        <end position="214"/>
    </location>
</feature>
<dbReference type="VEuPathDB" id="FungiDB:PEXP_023110"/>
<dbReference type="InterPro" id="IPR011009">
    <property type="entry name" value="Kinase-like_dom_sf"/>
</dbReference>
<dbReference type="PhylomeDB" id="A0A0A2KGV5"/>
<keyword evidence="3" id="KW-1185">Reference proteome</keyword>
<dbReference type="Proteomes" id="UP000030143">
    <property type="component" value="Unassembled WGS sequence"/>
</dbReference>
<evidence type="ECO:0000259" key="1">
    <source>
        <dbReference type="PROSITE" id="PS50011"/>
    </source>
</evidence>
<dbReference type="InterPro" id="IPR000719">
    <property type="entry name" value="Prot_kinase_dom"/>
</dbReference>
<dbReference type="Pfam" id="PF00069">
    <property type="entry name" value="Pkinase"/>
    <property type="match status" value="1"/>
</dbReference>
<sequence>MLRDMEQSMMQTYRYQGPKVQETWAVASEKDYYLKAPGLTDFLYSELEDGIQRELEVCEVLRRHPRPNIATYYGCRGENGRATGICFKRYKETLSGKVNREYLNKNKFRASGLEHVDDSLKENLRGVLAGINHLHSLGLVNNDINPSNIMLDEDGVPVIVDFGSCRKTRVSLENSAVRQTNGWYDPENRLFLEKNDLDAFEELKTWLFGSVDDE</sequence>
<dbReference type="STRING" id="27334.A0A0A2KGV5"/>
<dbReference type="EMBL" id="JQFZ01000121">
    <property type="protein sequence ID" value="KGO58354.1"/>
    <property type="molecule type" value="Genomic_DNA"/>
</dbReference>
<dbReference type="GeneID" id="27679555"/>
<dbReference type="SUPFAM" id="SSF56112">
    <property type="entry name" value="Protein kinase-like (PK-like)"/>
    <property type="match status" value="1"/>
</dbReference>
<gene>
    <name evidence="2" type="ORF">PEX2_068640</name>
</gene>
<dbReference type="GO" id="GO:1990604">
    <property type="term" value="C:IRE1-TRAF2-ASK1 complex"/>
    <property type="evidence" value="ECO:0007669"/>
    <property type="project" value="TreeGrafter"/>
</dbReference>
<dbReference type="PANTHER" id="PTHR13954">
    <property type="entry name" value="IRE1-RELATED"/>
    <property type="match status" value="1"/>
</dbReference>
<evidence type="ECO:0000313" key="2">
    <source>
        <dbReference type="EMBL" id="KGO58354.1"/>
    </source>
</evidence>